<organism evidence="4 5">
    <name type="scientific">Candidozyma haemuli</name>
    <dbReference type="NCBI Taxonomy" id="45357"/>
    <lineage>
        <taxon>Eukaryota</taxon>
        <taxon>Fungi</taxon>
        <taxon>Dikarya</taxon>
        <taxon>Ascomycota</taxon>
        <taxon>Saccharomycotina</taxon>
        <taxon>Pichiomycetes</taxon>
        <taxon>Metschnikowiaceae</taxon>
        <taxon>Candidozyma</taxon>
    </lineage>
</organism>
<evidence type="ECO:0000259" key="3">
    <source>
        <dbReference type="PROSITE" id="PS50048"/>
    </source>
</evidence>
<dbReference type="PANTHER" id="PTHR37534:SF46">
    <property type="entry name" value="ZN(II)2CYS6 TRANSCRIPTION FACTOR (EUROFUNG)"/>
    <property type="match status" value="1"/>
</dbReference>
<dbReference type="SUPFAM" id="SSF57701">
    <property type="entry name" value="Zn2/Cys6 DNA-binding domain"/>
    <property type="match status" value="1"/>
</dbReference>
<dbReference type="InterPro" id="IPR001138">
    <property type="entry name" value="Zn2Cys6_DnaBD"/>
</dbReference>
<comment type="subcellular location">
    <subcellularLocation>
        <location evidence="1">Nucleus</location>
    </subcellularLocation>
</comment>
<dbReference type="PROSITE" id="PS50048">
    <property type="entry name" value="ZN2_CY6_FUNGAL_2"/>
    <property type="match status" value="1"/>
</dbReference>
<accession>A0A2V1AZJ2</accession>
<dbReference type="GeneID" id="37009107"/>
<dbReference type="EMBL" id="PKFO01000011">
    <property type="protein sequence ID" value="PVH23487.1"/>
    <property type="molecule type" value="Genomic_DNA"/>
</dbReference>
<keyword evidence="2" id="KW-0539">Nucleus</keyword>
<feature type="domain" description="Zn(2)-C6 fungal-type" evidence="3">
    <location>
        <begin position="12"/>
        <end position="38"/>
    </location>
</feature>
<dbReference type="CDD" id="cd00067">
    <property type="entry name" value="GAL4"/>
    <property type="match status" value="1"/>
</dbReference>
<keyword evidence="5" id="KW-1185">Reference proteome</keyword>
<dbReference type="Proteomes" id="UP000244309">
    <property type="component" value="Unassembled WGS sequence"/>
</dbReference>
<protein>
    <recommendedName>
        <fullName evidence="3">Zn(2)-C6 fungal-type domain-containing protein</fullName>
    </recommendedName>
</protein>
<evidence type="ECO:0000256" key="1">
    <source>
        <dbReference type="ARBA" id="ARBA00004123"/>
    </source>
</evidence>
<dbReference type="GO" id="GO:0005634">
    <property type="term" value="C:nucleus"/>
    <property type="evidence" value="ECO:0007669"/>
    <property type="project" value="UniProtKB-SubCell"/>
</dbReference>
<gene>
    <name evidence="4" type="ORF">CXQ85_003777</name>
</gene>
<evidence type="ECO:0000313" key="5">
    <source>
        <dbReference type="Proteomes" id="UP000244309"/>
    </source>
</evidence>
<dbReference type="VEuPathDB" id="FungiDB:CXQ85_003777"/>
<dbReference type="Gene3D" id="4.10.240.10">
    <property type="entry name" value="Zn(2)-C6 fungal-type DNA-binding domain"/>
    <property type="match status" value="1"/>
</dbReference>
<sequence>MKSVKKRTRSGCRRRKVKCDEVKPACSGCRKSNIKCLWPNNEKQSLSHGEQFHIERLPQTKRFQFVMYRGDQDKEVPEQPEQPEEPEQVVDPAVVDSLEELVPFESVVSPSLDVPLDREYSNAVYSMAPSNALVAWGTSLSTDNESPLLFQAFLEGFLNSVSPQPCHPRLSPQANFVPLAMSNPTMMDIFNACGASFLSRTDPSMRVEAKRRYSLCLTNFANSLSKAQEGAEEWMAAAVILLCLRDKFSGTSPIVPASHLAKALEMIRQLRKKGKSSVISLKFLVESFLFNYTVMLLTGTQEVVQRLPSPFEVYDEWRTILDCTPFHTALPFMKYPVFGAARQVYEIAAKVSWLYSRLPLSALDKAVACDLLRQTYTTELPEISSSAKTELLPSELVHLQESIYLADIIRSCCILLLHKLLFPRLEKNDPSVQEIVGNIINRLYALTAESPIWIICAWPLLVCGMATSAVSHQHFIYSQCQRCASRFQMEFLDQIGKFLVSVWGTENEPGMGWDCLFNRDIISRVYL</sequence>
<comment type="caution">
    <text evidence="4">The sequence shown here is derived from an EMBL/GenBank/DDBJ whole genome shotgun (WGS) entry which is preliminary data.</text>
</comment>
<dbReference type="InterPro" id="IPR021858">
    <property type="entry name" value="Fun_TF"/>
</dbReference>
<proteinExistence type="predicted"/>
<dbReference type="RefSeq" id="XP_025344427.1">
    <property type="nucleotide sequence ID" value="XM_025487411.1"/>
</dbReference>
<dbReference type="InterPro" id="IPR036864">
    <property type="entry name" value="Zn2-C6_fun-type_DNA-bd_sf"/>
</dbReference>
<dbReference type="PANTHER" id="PTHR37534">
    <property type="entry name" value="TRANSCRIPTIONAL ACTIVATOR PROTEIN UGA3"/>
    <property type="match status" value="1"/>
</dbReference>
<evidence type="ECO:0000313" key="4">
    <source>
        <dbReference type="EMBL" id="PVH23487.1"/>
    </source>
</evidence>
<dbReference type="GO" id="GO:0000981">
    <property type="term" value="F:DNA-binding transcription factor activity, RNA polymerase II-specific"/>
    <property type="evidence" value="ECO:0007669"/>
    <property type="project" value="InterPro"/>
</dbReference>
<name>A0A2V1AZJ2_9ASCO</name>
<dbReference type="SMART" id="SM00066">
    <property type="entry name" value="GAL4"/>
    <property type="match status" value="1"/>
</dbReference>
<dbReference type="Pfam" id="PF00172">
    <property type="entry name" value="Zn_clus"/>
    <property type="match status" value="1"/>
</dbReference>
<dbReference type="STRING" id="45357.A0A2V1AZJ2"/>
<dbReference type="OrthoDB" id="3598904at2759"/>
<evidence type="ECO:0000256" key="2">
    <source>
        <dbReference type="ARBA" id="ARBA00023242"/>
    </source>
</evidence>
<dbReference type="GO" id="GO:0008270">
    <property type="term" value="F:zinc ion binding"/>
    <property type="evidence" value="ECO:0007669"/>
    <property type="project" value="InterPro"/>
</dbReference>
<dbReference type="AlphaFoldDB" id="A0A2V1AZJ2"/>
<reference evidence="4 5" key="1">
    <citation type="submission" date="2017-12" db="EMBL/GenBank/DDBJ databases">
        <title>Genome Sequence of a Multidrug-Resistant Candida haemulonii Isolate from a Patient with Chronic Leg Ulcers in Israel.</title>
        <authorList>
            <person name="Chow N.A."/>
            <person name="Gade L."/>
            <person name="Batra D."/>
            <person name="Rowe L.A."/>
            <person name="Ben-Ami R."/>
            <person name="Loparev V.N."/>
            <person name="Litvintseva A.P."/>
        </authorList>
    </citation>
    <scope>NUCLEOTIDE SEQUENCE [LARGE SCALE GENOMIC DNA]</scope>
    <source>
        <strain evidence="4 5">B11899</strain>
    </source>
</reference>
<dbReference type="Pfam" id="PF11951">
    <property type="entry name" value="Fungal_trans_2"/>
    <property type="match status" value="1"/>
</dbReference>